<dbReference type="AlphaFoldDB" id="A0A1G9BNL2"/>
<dbReference type="RefSeq" id="WP_091513845.1">
    <property type="nucleotide sequence ID" value="NZ_FNFH01000004.1"/>
</dbReference>
<accession>A0A1G9BNL2</accession>
<feature type="signal peptide" evidence="1">
    <location>
        <begin position="1"/>
        <end position="18"/>
    </location>
</feature>
<proteinExistence type="predicted"/>
<dbReference type="InterPro" id="IPR031593">
    <property type="entry name" value="Porin_7"/>
</dbReference>
<dbReference type="Proteomes" id="UP000199305">
    <property type="component" value="Unassembled WGS sequence"/>
</dbReference>
<gene>
    <name evidence="2" type="ORF">SAMN05216212_2304</name>
</gene>
<reference evidence="3" key="1">
    <citation type="submission" date="2016-10" db="EMBL/GenBank/DDBJ databases">
        <authorList>
            <person name="Varghese N."/>
            <person name="Submissions S."/>
        </authorList>
    </citation>
    <scope>NUCLEOTIDE SEQUENCE [LARGE SCALE GENOMIC DNA]</scope>
    <source>
        <strain evidence="3">CGMCC 1.10658</strain>
    </source>
</reference>
<protein>
    <submittedName>
        <fullName evidence="2">Putative general porin</fullName>
    </submittedName>
</protein>
<dbReference type="STRING" id="658219.SAMN05216212_2304"/>
<evidence type="ECO:0000313" key="3">
    <source>
        <dbReference type="Proteomes" id="UP000199305"/>
    </source>
</evidence>
<evidence type="ECO:0000313" key="2">
    <source>
        <dbReference type="EMBL" id="SDK40850.1"/>
    </source>
</evidence>
<organism evidence="2 3">
    <name type="scientific">Microbulbifer yueqingensis</name>
    <dbReference type="NCBI Taxonomy" id="658219"/>
    <lineage>
        <taxon>Bacteria</taxon>
        <taxon>Pseudomonadati</taxon>
        <taxon>Pseudomonadota</taxon>
        <taxon>Gammaproteobacteria</taxon>
        <taxon>Cellvibrionales</taxon>
        <taxon>Microbulbiferaceae</taxon>
        <taxon>Microbulbifer</taxon>
    </lineage>
</organism>
<keyword evidence="3" id="KW-1185">Reference proteome</keyword>
<dbReference type="Pfam" id="PF16956">
    <property type="entry name" value="Porin_7"/>
    <property type="match status" value="1"/>
</dbReference>
<dbReference type="OrthoDB" id="5758646at2"/>
<evidence type="ECO:0000256" key="1">
    <source>
        <dbReference type="SAM" id="SignalP"/>
    </source>
</evidence>
<dbReference type="EMBL" id="FNFH01000004">
    <property type="protein sequence ID" value="SDK40850.1"/>
    <property type="molecule type" value="Genomic_DNA"/>
</dbReference>
<name>A0A1G9BNL2_9GAMM</name>
<feature type="chain" id="PRO_5011621023" evidence="1">
    <location>
        <begin position="19"/>
        <end position="267"/>
    </location>
</feature>
<keyword evidence="1" id="KW-0732">Signal</keyword>
<sequence>MKLKYILPLALVSATASAEQYTSFTNAGYQNNDYGSGFETDSYDINSRYFFAPKENLGPLKEFEYINKVSNVYGGFSRLDYDGGDASGSNLGGELFAGNFKLGASFSEFEDVDSNTLTLGYLFSENFLLSLDSVDTDGADRENIVSARYNHQLGGTDYVGFNFAVDDDLDYAQVSSRYLRSLAGDSYLVLAGSVTDFDQGDSVWSAGAEYYFTRTTSVGFETVDGDTLGLDFTHFFNRSIAVNVAYAQTDEDFVDYDTFSLGLTAQL</sequence>